<dbReference type="InterPro" id="IPR044479">
    <property type="entry name" value="LGALDH-like"/>
</dbReference>
<evidence type="ECO:0000313" key="2">
    <source>
        <dbReference type="Proteomes" id="UP000695007"/>
    </source>
</evidence>
<dbReference type="GeneID" id="105363065"/>
<dbReference type="Proteomes" id="UP000695007">
    <property type="component" value="Unplaced"/>
</dbReference>
<keyword evidence="2" id="KW-1185">Reference proteome</keyword>
<feature type="domain" description="NADP-dependent oxidoreductase" evidence="1">
    <location>
        <begin position="37"/>
        <end position="321"/>
    </location>
</feature>
<dbReference type="GO" id="GO:0005829">
    <property type="term" value="C:cytosol"/>
    <property type="evidence" value="ECO:0007669"/>
    <property type="project" value="TreeGrafter"/>
</dbReference>
<sequence length="347" mass="39290">MSRVDLPPTYVEGFHNLEAVKLMEYKVLGNTGLKVSRLSLGGAPLGCHYGEFDEEEGIRLIITAIKNGINYIDTAYYYGQGKSETILGKALKKVPRQAYYIATKVGRYGLDYEHMFDFTTEKTCQSVKKSLKLLQLTYIDIIQVHDIEFAPSLDIILTQTLPELSRQVAQGRARHIGITGYPVSILKECIEKSNIRIACVLSYARLTLIDDTLSQYIPFFKERNVGIISAAASCMGLLSSREVPVWHPADDDVKKICKEAGQYCKDNNVELAKLAIWHSLQCTDIDTHLVGMQNCQELNINVDVTINGITEKEKDHIDHIKEKYLSRLSNKHWEGVELEKYWKAVKL</sequence>
<protein>
    <submittedName>
        <fullName evidence="3">L-galactose dehydrogenase-like</fullName>
    </submittedName>
</protein>
<evidence type="ECO:0000313" key="3">
    <source>
        <dbReference type="RefSeq" id="XP_011498940.1"/>
    </source>
</evidence>
<reference evidence="3" key="1">
    <citation type="submission" date="2025-08" db="UniProtKB">
        <authorList>
            <consortium name="RefSeq"/>
        </authorList>
    </citation>
    <scope>IDENTIFICATION</scope>
</reference>
<dbReference type="PANTHER" id="PTHR42686:SF1">
    <property type="entry name" value="GH17980P-RELATED"/>
    <property type="match status" value="1"/>
</dbReference>
<dbReference type="Pfam" id="PF00248">
    <property type="entry name" value="Aldo_ket_red"/>
    <property type="match status" value="1"/>
</dbReference>
<dbReference type="SUPFAM" id="SSF51430">
    <property type="entry name" value="NAD(P)-linked oxidoreductase"/>
    <property type="match status" value="1"/>
</dbReference>
<gene>
    <name evidence="3" type="primary">LOC105363065</name>
</gene>
<dbReference type="KEGG" id="csol:105363065"/>
<dbReference type="InterPro" id="IPR023210">
    <property type="entry name" value="NADP_OxRdtase_dom"/>
</dbReference>
<accession>A0AAJ6YJ25</accession>
<organism evidence="2 3">
    <name type="scientific">Ceratosolen solmsi marchali</name>
    <dbReference type="NCBI Taxonomy" id="326594"/>
    <lineage>
        <taxon>Eukaryota</taxon>
        <taxon>Metazoa</taxon>
        <taxon>Ecdysozoa</taxon>
        <taxon>Arthropoda</taxon>
        <taxon>Hexapoda</taxon>
        <taxon>Insecta</taxon>
        <taxon>Pterygota</taxon>
        <taxon>Neoptera</taxon>
        <taxon>Endopterygota</taxon>
        <taxon>Hymenoptera</taxon>
        <taxon>Apocrita</taxon>
        <taxon>Proctotrupomorpha</taxon>
        <taxon>Chalcidoidea</taxon>
        <taxon>Agaonidae</taxon>
        <taxon>Agaoninae</taxon>
        <taxon>Ceratosolen</taxon>
    </lineage>
</organism>
<dbReference type="FunFam" id="3.20.20.100:FF:000011">
    <property type="entry name" value="Aldo/keto reductase"/>
    <property type="match status" value="1"/>
</dbReference>
<dbReference type="Gene3D" id="3.20.20.100">
    <property type="entry name" value="NADP-dependent oxidoreductase domain"/>
    <property type="match status" value="1"/>
</dbReference>
<dbReference type="CDD" id="cd19163">
    <property type="entry name" value="AKR_galDH"/>
    <property type="match status" value="1"/>
</dbReference>
<dbReference type="RefSeq" id="XP_011498940.1">
    <property type="nucleotide sequence ID" value="XM_011500638.1"/>
</dbReference>
<dbReference type="InterPro" id="IPR020471">
    <property type="entry name" value="AKR"/>
</dbReference>
<name>A0AAJ6YJ25_9HYME</name>
<evidence type="ECO:0000259" key="1">
    <source>
        <dbReference type="Pfam" id="PF00248"/>
    </source>
</evidence>
<dbReference type="PANTHER" id="PTHR42686">
    <property type="entry name" value="GH17980P-RELATED"/>
    <property type="match status" value="1"/>
</dbReference>
<dbReference type="GO" id="GO:0010349">
    <property type="term" value="F:L-galactose dehydrogenase activity"/>
    <property type="evidence" value="ECO:0007669"/>
    <property type="project" value="InterPro"/>
</dbReference>
<proteinExistence type="predicted"/>
<dbReference type="InterPro" id="IPR036812">
    <property type="entry name" value="NAD(P)_OxRdtase_dom_sf"/>
</dbReference>
<dbReference type="AlphaFoldDB" id="A0AAJ6YJ25"/>
<dbReference type="PRINTS" id="PR00069">
    <property type="entry name" value="ALDKETRDTASE"/>
</dbReference>